<comment type="caution">
    <text evidence="5">The sequence shown here is derived from an EMBL/GenBank/DDBJ whole genome shotgun (WGS) entry which is preliminary data.</text>
</comment>
<evidence type="ECO:0000256" key="1">
    <source>
        <dbReference type="ARBA" id="ARBA00023015"/>
    </source>
</evidence>
<dbReference type="EMBL" id="MPZV01000004">
    <property type="protein sequence ID" value="OOY23268.1"/>
    <property type="molecule type" value="Genomic_DNA"/>
</dbReference>
<dbReference type="RefSeq" id="WP_078606070.1">
    <property type="nucleotide sequence ID" value="NZ_MPZV01000004.1"/>
</dbReference>
<dbReference type="Gene3D" id="1.20.120.530">
    <property type="entry name" value="GntR ligand-binding domain-like"/>
    <property type="match status" value="1"/>
</dbReference>
<dbReference type="InterPro" id="IPR000524">
    <property type="entry name" value="Tscrpt_reg_HTH_GntR"/>
</dbReference>
<dbReference type="Pfam" id="PF00392">
    <property type="entry name" value="GntR"/>
    <property type="match status" value="1"/>
</dbReference>
<dbReference type="InterPro" id="IPR008920">
    <property type="entry name" value="TF_FadR/GntR_C"/>
</dbReference>
<keyword evidence="6" id="KW-1185">Reference proteome</keyword>
<keyword evidence="3" id="KW-0804">Transcription</keyword>
<dbReference type="PRINTS" id="PR00035">
    <property type="entry name" value="HTHGNTR"/>
</dbReference>
<gene>
    <name evidence="5" type="ORF">BMI91_15525</name>
</gene>
<dbReference type="PANTHER" id="PTHR43537:SF5">
    <property type="entry name" value="UXU OPERON TRANSCRIPTIONAL REGULATOR"/>
    <property type="match status" value="1"/>
</dbReference>
<dbReference type="SUPFAM" id="SSF48008">
    <property type="entry name" value="GntR ligand-binding domain-like"/>
    <property type="match status" value="1"/>
</dbReference>
<dbReference type="SMART" id="SM00345">
    <property type="entry name" value="HTH_GNTR"/>
    <property type="match status" value="1"/>
</dbReference>
<dbReference type="Proteomes" id="UP000190787">
    <property type="component" value="Unassembled WGS sequence"/>
</dbReference>
<evidence type="ECO:0000259" key="4">
    <source>
        <dbReference type="PROSITE" id="PS50949"/>
    </source>
</evidence>
<protein>
    <submittedName>
        <fullName evidence="5">GntR family transcriptional regulator</fullName>
    </submittedName>
</protein>
<accession>A0ABX3MUN2</accession>
<name>A0ABX3MUN2_9RHOB</name>
<dbReference type="InterPro" id="IPR011711">
    <property type="entry name" value="GntR_C"/>
</dbReference>
<evidence type="ECO:0000313" key="5">
    <source>
        <dbReference type="EMBL" id="OOY23268.1"/>
    </source>
</evidence>
<dbReference type="Gene3D" id="1.10.10.10">
    <property type="entry name" value="Winged helix-like DNA-binding domain superfamily/Winged helix DNA-binding domain"/>
    <property type="match status" value="1"/>
</dbReference>
<keyword evidence="1" id="KW-0805">Transcription regulation</keyword>
<evidence type="ECO:0000313" key="6">
    <source>
        <dbReference type="Proteomes" id="UP000190787"/>
    </source>
</evidence>
<evidence type="ECO:0000256" key="3">
    <source>
        <dbReference type="ARBA" id="ARBA00023163"/>
    </source>
</evidence>
<dbReference type="Pfam" id="PF07729">
    <property type="entry name" value="FCD"/>
    <property type="match status" value="1"/>
</dbReference>
<proteinExistence type="predicted"/>
<dbReference type="PROSITE" id="PS50949">
    <property type="entry name" value="HTH_GNTR"/>
    <property type="match status" value="1"/>
</dbReference>
<dbReference type="InterPro" id="IPR036388">
    <property type="entry name" value="WH-like_DNA-bd_sf"/>
</dbReference>
<evidence type="ECO:0000256" key="2">
    <source>
        <dbReference type="ARBA" id="ARBA00023125"/>
    </source>
</evidence>
<dbReference type="CDD" id="cd07377">
    <property type="entry name" value="WHTH_GntR"/>
    <property type="match status" value="1"/>
</dbReference>
<dbReference type="InterPro" id="IPR036390">
    <property type="entry name" value="WH_DNA-bd_sf"/>
</dbReference>
<dbReference type="PANTHER" id="PTHR43537">
    <property type="entry name" value="TRANSCRIPTIONAL REGULATOR, GNTR FAMILY"/>
    <property type="match status" value="1"/>
</dbReference>
<sequence length="234" mass="26662">MNEIPLIPRQTEPERLRGRDRLDLIHAEIRSRICLLDYPPGMRLSETALASEFGISRTPLRRVLARLEDDGLLRSMHGVGTFVTDVDYTELAQVFRLRRELTVLQTTLDPVPPSAALIASFVKLQERGRALVDAPTARAFAELDRDTFLCLLDLTSNAPLREMSEALYFRTARIWLQQVTASQIDLMQEIEIYNDELRDILRALRLGDLDALGHMRRGHISMSFARMPVLIKAP</sequence>
<dbReference type="SUPFAM" id="SSF46785">
    <property type="entry name" value="Winged helix' DNA-binding domain"/>
    <property type="match status" value="1"/>
</dbReference>
<feature type="domain" description="HTH gntR-type" evidence="4">
    <location>
        <begin position="19"/>
        <end position="86"/>
    </location>
</feature>
<organism evidence="5 6">
    <name type="scientific">Thioclava sediminum</name>
    <dbReference type="NCBI Taxonomy" id="1915319"/>
    <lineage>
        <taxon>Bacteria</taxon>
        <taxon>Pseudomonadati</taxon>
        <taxon>Pseudomonadota</taxon>
        <taxon>Alphaproteobacteria</taxon>
        <taxon>Rhodobacterales</taxon>
        <taxon>Paracoccaceae</taxon>
        <taxon>Thioclava</taxon>
    </lineage>
</organism>
<keyword evidence="2" id="KW-0238">DNA-binding</keyword>
<reference evidence="5 6" key="1">
    <citation type="submission" date="2016-11" db="EMBL/GenBank/DDBJ databases">
        <title>A multilocus sequence analysis scheme for characterization of bacteria in the genus Thioclava.</title>
        <authorList>
            <person name="Liu Y."/>
            <person name="Shao Z."/>
        </authorList>
    </citation>
    <scope>NUCLEOTIDE SEQUENCE [LARGE SCALE GENOMIC DNA]</scope>
    <source>
        <strain evidence="5 6">TAW-CT134</strain>
    </source>
</reference>